<feature type="region of interest" description="Disordered" evidence="1">
    <location>
        <begin position="449"/>
        <end position="470"/>
    </location>
</feature>
<evidence type="ECO:0000256" key="1">
    <source>
        <dbReference type="SAM" id="MobiDB-lite"/>
    </source>
</evidence>
<name>A0A9D0Z8H1_9FIRM</name>
<evidence type="ECO:0000313" key="2">
    <source>
        <dbReference type="EMBL" id="HIQ71162.1"/>
    </source>
</evidence>
<dbReference type="SUPFAM" id="SSF48208">
    <property type="entry name" value="Six-hairpin glycosidases"/>
    <property type="match status" value="1"/>
</dbReference>
<dbReference type="EMBL" id="DVFJ01000009">
    <property type="protein sequence ID" value="HIQ71162.1"/>
    <property type="molecule type" value="Genomic_DNA"/>
</dbReference>
<proteinExistence type="predicted"/>
<reference evidence="2" key="2">
    <citation type="journal article" date="2021" name="PeerJ">
        <title>Extensive microbial diversity within the chicken gut microbiome revealed by metagenomics and culture.</title>
        <authorList>
            <person name="Gilroy R."/>
            <person name="Ravi A."/>
            <person name="Getino M."/>
            <person name="Pursley I."/>
            <person name="Horton D.L."/>
            <person name="Alikhan N.F."/>
            <person name="Baker D."/>
            <person name="Gharbi K."/>
            <person name="Hall N."/>
            <person name="Watson M."/>
            <person name="Adriaenssens E.M."/>
            <person name="Foster-Nyarko E."/>
            <person name="Jarju S."/>
            <person name="Secka A."/>
            <person name="Antonio M."/>
            <person name="Oren A."/>
            <person name="Chaudhuri R.R."/>
            <person name="La Ragione R."/>
            <person name="Hildebrand F."/>
            <person name="Pallen M.J."/>
        </authorList>
    </citation>
    <scope>NUCLEOTIDE SEQUENCE</scope>
    <source>
        <strain evidence="2">ChiSxjej2B14-6234</strain>
    </source>
</reference>
<gene>
    <name evidence="2" type="ORF">IAB73_03005</name>
</gene>
<sequence length="610" mass="67392">MAEPYAIFKYVDLNDPCVTAGDRACLIGTQDGLFPDMGRTIPGEMGGLWAGDLKLCDGFFLAADDVPLRACDAFEARPEGCTFHYRLQEAGLHVARSQFIPDGEAACIVELTVENLRPTPRMAEISFTVRTDILPAPGARSRREPGRDVCEFDARTQAFYARDTFNPWHVCWGAQTDAAVLLWDMPREIYGFGNTAGRGVNGRLFYRLRLQPQGQATLRLFIAGGCAARSQAEDLLQRLRDGAQDLLPQKQARMREIASVARATLPDADIARAWNWACVNFQWLLRAVPGGRALCESLPEARGFFLGDDEEALAAMLPLGGAQTLEDALRLLRDASRRDEDAAGPVGCVVGGIAADGSALSAGNALTSARFVSLVWRVFEWTDDRAFLAEMMPFLVQCMQYVRRETRDLSDGSQVPRDLLRRLALRYASMLETLGYPDADRWTGLAEGMEPEAEQEPAPDAPLSRRASWHGERGHVEQMTGCVRRIAETLMQGMPGALTDEDAADGAFVQAKAPAGIVWPMTRYLFGLHPQSPRRTIRWTPHTPIGWDGWKLEDLCVGDTRFTVESRRVSQGRAAYTIRASEPGWTIVTVQDGAEERHALQGELTLTMPD</sequence>
<accession>A0A9D0Z8H1</accession>
<dbReference type="InterPro" id="IPR012341">
    <property type="entry name" value="6hp_glycosidase-like_sf"/>
</dbReference>
<organism evidence="2 3">
    <name type="scientific">Candidatus Onthenecus intestinigallinarum</name>
    <dbReference type="NCBI Taxonomy" id="2840875"/>
    <lineage>
        <taxon>Bacteria</taxon>
        <taxon>Bacillati</taxon>
        <taxon>Bacillota</taxon>
        <taxon>Clostridia</taxon>
        <taxon>Eubacteriales</taxon>
        <taxon>Candidatus Onthenecus</taxon>
    </lineage>
</organism>
<evidence type="ECO:0000313" key="3">
    <source>
        <dbReference type="Proteomes" id="UP000886887"/>
    </source>
</evidence>
<dbReference type="Proteomes" id="UP000886887">
    <property type="component" value="Unassembled WGS sequence"/>
</dbReference>
<protein>
    <submittedName>
        <fullName evidence="2">Uncharacterized protein</fullName>
    </submittedName>
</protein>
<dbReference type="AlphaFoldDB" id="A0A9D0Z8H1"/>
<dbReference type="InterPro" id="IPR008928">
    <property type="entry name" value="6-hairpin_glycosidase_sf"/>
</dbReference>
<comment type="caution">
    <text evidence="2">The sequence shown here is derived from an EMBL/GenBank/DDBJ whole genome shotgun (WGS) entry which is preliminary data.</text>
</comment>
<dbReference type="GO" id="GO:0005975">
    <property type="term" value="P:carbohydrate metabolic process"/>
    <property type="evidence" value="ECO:0007669"/>
    <property type="project" value="InterPro"/>
</dbReference>
<dbReference type="Gene3D" id="1.50.10.10">
    <property type="match status" value="1"/>
</dbReference>
<reference evidence="2" key="1">
    <citation type="submission" date="2020-10" db="EMBL/GenBank/DDBJ databases">
        <authorList>
            <person name="Gilroy R."/>
        </authorList>
    </citation>
    <scope>NUCLEOTIDE SEQUENCE</scope>
    <source>
        <strain evidence="2">ChiSxjej2B14-6234</strain>
    </source>
</reference>